<dbReference type="Proteomes" id="UP001314263">
    <property type="component" value="Unassembled WGS sequence"/>
</dbReference>
<reference evidence="1 2" key="1">
    <citation type="submission" date="2023-10" db="EMBL/GenBank/DDBJ databases">
        <authorList>
            <person name="Maclean D."/>
            <person name="Macfadyen A."/>
        </authorList>
    </citation>
    <scope>NUCLEOTIDE SEQUENCE [LARGE SCALE GENOMIC DNA]</scope>
</reference>
<evidence type="ECO:0000313" key="2">
    <source>
        <dbReference type="Proteomes" id="UP001314263"/>
    </source>
</evidence>
<evidence type="ECO:0000313" key="1">
    <source>
        <dbReference type="EMBL" id="CAK0787310.1"/>
    </source>
</evidence>
<sequence>MPACAPMGRPMLVLHCAHVCNSQSGDNTADKLARANSAPDTSNRMTVPQLSAHARASMIVSAAADCPCWALQSILDMYAGICLARYCELHQASLPLQPCGYTNKRP</sequence>
<dbReference type="EMBL" id="CAUYUE010000016">
    <property type="protein sequence ID" value="CAK0787310.1"/>
    <property type="molecule type" value="Genomic_DNA"/>
</dbReference>
<accession>A0AAV1IMJ1</accession>
<comment type="caution">
    <text evidence="1">The sequence shown here is derived from an EMBL/GenBank/DDBJ whole genome shotgun (WGS) entry which is preliminary data.</text>
</comment>
<dbReference type="AlphaFoldDB" id="A0AAV1IMJ1"/>
<gene>
    <name evidence="1" type="ORF">CVIRNUC_010528</name>
</gene>
<proteinExistence type="predicted"/>
<protein>
    <submittedName>
        <fullName evidence="1">Uncharacterized protein</fullName>
    </submittedName>
</protein>
<name>A0AAV1IMJ1_9CHLO</name>
<keyword evidence="2" id="KW-1185">Reference proteome</keyword>
<organism evidence="1 2">
    <name type="scientific">Coccomyxa viridis</name>
    <dbReference type="NCBI Taxonomy" id="1274662"/>
    <lineage>
        <taxon>Eukaryota</taxon>
        <taxon>Viridiplantae</taxon>
        <taxon>Chlorophyta</taxon>
        <taxon>core chlorophytes</taxon>
        <taxon>Trebouxiophyceae</taxon>
        <taxon>Trebouxiophyceae incertae sedis</taxon>
        <taxon>Coccomyxaceae</taxon>
        <taxon>Coccomyxa</taxon>
    </lineage>
</organism>